<proteinExistence type="predicted"/>
<accession>A0ABP4KI62</accession>
<name>A0ABP4KI62_9ACTN</name>
<organism evidence="1 2">
    <name type="scientific">Kitasatospora kazusensis</name>
    <dbReference type="NCBI Taxonomy" id="407974"/>
    <lineage>
        <taxon>Bacteria</taxon>
        <taxon>Bacillati</taxon>
        <taxon>Actinomycetota</taxon>
        <taxon>Actinomycetes</taxon>
        <taxon>Kitasatosporales</taxon>
        <taxon>Streptomycetaceae</taxon>
        <taxon>Kitasatospora</taxon>
    </lineage>
</organism>
<protein>
    <recommendedName>
        <fullName evidence="3">Iron-containing redox enzyme family protein</fullName>
    </recommendedName>
</protein>
<dbReference type="RefSeq" id="WP_344469788.1">
    <property type="nucleotide sequence ID" value="NZ_BAAANT010000091.1"/>
</dbReference>
<dbReference type="Pfam" id="PF11251">
    <property type="entry name" value="DUF3050"/>
    <property type="match status" value="1"/>
</dbReference>
<gene>
    <name evidence="1" type="ORF">GCM10009760_64100</name>
</gene>
<dbReference type="Proteomes" id="UP001422759">
    <property type="component" value="Unassembled WGS sequence"/>
</dbReference>
<sequence>MTTQSTIAQSPATDAAEPLKYKTFVDKILALPFENLSSHELQQVWYLSWVAAVEFGEALRLTQEMYPDHAGLQEMILGELDTTNLALEDFQEPRDHHEFLSHFLNKHGVMEKMEAELGEHAATYLAACRALDPHTRAMTVFSREEELSGIFARFLDSAEENWDAPGLYAFKHYLTTHIVLDSSEGGHHELTNDFPIDDSVSPFFEARFATFRLVPALEASGAYDA</sequence>
<keyword evidence="2" id="KW-1185">Reference proteome</keyword>
<dbReference type="EMBL" id="BAAANT010000091">
    <property type="protein sequence ID" value="GAA1501311.1"/>
    <property type="molecule type" value="Genomic_DNA"/>
</dbReference>
<evidence type="ECO:0000313" key="1">
    <source>
        <dbReference type="EMBL" id="GAA1501311.1"/>
    </source>
</evidence>
<comment type="caution">
    <text evidence="1">The sequence shown here is derived from an EMBL/GenBank/DDBJ whole genome shotgun (WGS) entry which is preliminary data.</text>
</comment>
<dbReference type="InterPro" id="IPR024423">
    <property type="entry name" value="DUF3050"/>
</dbReference>
<evidence type="ECO:0008006" key="3">
    <source>
        <dbReference type="Google" id="ProtNLM"/>
    </source>
</evidence>
<evidence type="ECO:0000313" key="2">
    <source>
        <dbReference type="Proteomes" id="UP001422759"/>
    </source>
</evidence>
<reference evidence="2" key="1">
    <citation type="journal article" date="2019" name="Int. J. Syst. Evol. Microbiol.">
        <title>The Global Catalogue of Microorganisms (GCM) 10K type strain sequencing project: providing services to taxonomists for standard genome sequencing and annotation.</title>
        <authorList>
            <consortium name="The Broad Institute Genomics Platform"/>
            <consortium name="The Broad Institute Genome Sequencing Center for Infectious Disease"/>
            <person name="Wu L."/>
            <person name="Ma J."/>
        </authorList>
    </citation>
    <scope>NUCLEOTIDE SEQUENCE [LARGE SCALE GENOMIC DNA]</scope>
    <source>
        <strain evidence="2">JCM 14560</strain>
    </source>
</reference>